<evidence type="ECO:0000313" key="3">
    <source>
        <dbReference type="Proteomes" id="UP001054837"/>
    </source>
</evidence>
<dbReference type="Proteomes" id="UP001054837">
    <property type="component" value="Unassembled WGS sequence"/>
</dbReference>
<dbReference type="AlphaFoldDB" id="A0AAV4SBT3"/>
<evidence type="ECO:0000256" key="1">
    <source>
        <dbReference type="SAM" id="MobiDB-lite"/>
    </source>
</evidence>
<comment type="caution">
    <text evidence="2">The sequence shown here is derived from an EMBL/GenBank/DDBJ whole genome shotgun (WGS) entry which is preliminary data.</text>
</comment>
<feature type="compositionally biased region" description="Acidic residues" evidence="1">
    <location>
        <begin position="8"/>
        <end position="21"/>
    </location>
</feature>
<organism evidence="2 3">
    <name type="scientific">Caerostris darwini</name>
    <dbReference type="NCBI Taxonomy" id="1538125"/>
    <lineage>
        <taxon>Eukaryota</taxon>
        <taxon>Metazoa</taxon>
        <taxon>Ecdysozoa</taxon>
        <taxon>Arthropoda</taxon>
        <taxon>Chelicerata</taxon>
        <taxon>Arachnida</taxon>
        <taxon>Araneae</taxon>
        <taxon>Araneomorphae</taxon>
        <taxon>Entelegynae</taxon>
        <taxon>Araneoidea</taxon>
        <taxon>Araneidae</taxon>
        <taxon>Caerostris</taxon>
    </lineage>
</organism>
<evidence type="ECO:0000313" key="2">
    <source>
        <dbReference type="EMBL" id="GIY31943.1"/>
    </source>
</evidence>
<gene>
    <name evidence="2" type="ORF">CDAR_65631</name>
</gene>
<accession>A0AAV4SBT3</accession>
<proteinExistence type="predicted"/>
<reference evidence="2 3" key="1">
    <citation type="submission" date="2021-06" db="EMBL/GenBank/DDBJ databases">
        <title>Caerostris darwini draft genome.</title>
        <authorList>
            <person name="Kono N."/>
            <person name="Arakawa K."/>
        </authorList>
    </citation>
    <scope>NUCLEOTIDE SEQUENCE [LARGE SCALE GENOMIC DNA]</scope>
</reference>
<keyword evidence="3" id="KW-1185">Reference proteome</keyword>
<protein>
    <submittedName>
        <fullName evidence="2">Uncharacterized protein</fullName>
    </submittedName>
</protein>
<feature type="region of interest" description="Disordered" evidence="1">
    <location>
        <begin position="1"/>
        <end position="21"/>
    </location>
</feature>
<dbReference type="EMBL" id="BPLQ01007739">
    <property type="protein sequence ID" value="GIY31943.1"/>
    <property type="molecule type" value="Genomic_DNA"/>
</dbReference>
<name>A0AAV4SBT3_9ARAC</name>
<sequence>MMQSSSSDSEEDFSVLPEREEDEMEVVFPKMKVYKNVLTGETALGTEIITDADVREKMASNIDKSLNSGVNKAAELGKASGSVCGNASEAFGMSDIKDPVERDNSSSDDIFCEVDFESIRRQMSECVPIYGRPPHRSPCSRGPTPSGLGLGVHCRHPHQDETALQSIESDYEFPLNTRTPVRKLVVHDTRNRNWRRRIGNFLRVLRARARSFFSR</sequence>